<gene>
    <name evidence="3" type="ORF">PPERSA_07209</name>
</gene>
<organism evidence="3 4">
    <name type="scientific">Pseudocohnilembus persalinus</name>
    <name type="common">Ciliate</name>
    <dbReference type="NCBI Taxonomy" id="266149"/>
    <lineage>
        <taxon>Eukaryota</taxon>
        <taxon>Sar</taxon>
        <taxon>Alveolata</taxon>
        <taxon>Ciliophora</taxon>
        <taxon>Intramacronucleata</taxon>
        <taxon>Oligohymenophorea</taxon>
        <taxon>Scuticociliatia</taxon>
        <taxon>Philasterida</taxon>
        <taxon>Pseudocohnilembidae</taxon>
        <taxon>Pseudocohnilembus</taxon>
    </lineage>
</organism>
<keyword evidence="1" id="KW-0175">Coiled coil</keyword>
<accession>A0A0V0QD47</accession>
<dbReference type="AlphaFoldDB" id="A0A0V0QD47"/>
<sequence length="749" mass="89617">MNVSNQKFLQKYPQAFNNQLNHTLQKYVPLVYRADIIPPKYQQQIEEYESNENQINQENEDFEKNNKSPISAASLQTFSSHQSDYLDDDVYEFLLEIQKNKEKSKPVLDSEHLGADMQDLEDYYYNEINPSNNQKNKQPNQFKSQQSNFPNISDQNNSLNRSNKNFDTDFFQDSDFQHFSQQNSQKKEKKEKKNRPPKPNPKKLDEENLSQYSLQLVYEFLELKFIDQYENDKLEKLKPIFIIYKHPHLPLQTIKIFEFFVPVYLQIDFKDDIQQEFLDWKDFLIKRMNLHSQEKRYLHTLSGKDIENFQQIPLEQNILLLSSQSESNFWNDFTNTHKIQLSSFQLVQYTQYLNSLSNVNEIHFNITSIGQIQKTLKMVEKKRLIKKEKYLEYILIKNASITTPYIEISSQNTNINSPLANFQNNTQEDSQTNSKFKFKQIFPDQTGQITPVRYLTKEQIEEHEQKIQQNINKIKSQCSDNIKKIKENIDNQQNIFRNYQKPHTTSHKSLNQKNKQQLYDYNNIKNKFSFLEQIKTQPLKYRKKFLEPIRNSQFEFQQIPEKDKIQPAIQRSQSDPKALKLMYNKYQKIITKQTVEDKFLQAGTQKKLIIGPVLQNFNKVRMRILQQKIPNISKDIQNQSIPNFDKDFQKKFNFEINQNKNYNKNNNKNQPQILRKQSSFETYDKKIGLSYYNKPIYDFDFNQRKAKNSIIQKQPPQTMLNDFLDVEQNNSFMRYKDSAINNLNQKYIH</sequence>
<dbReference type="Proteomes" id="UP000054937">
    <property type="component" value="Unassembled WGS sequence"/>
</dbReference>
<comment type="caution">
    <text evidence="3">The sequence shown here is derived from an EMBL/GenBank/DDBJ whole genome shotgun (WGS) entry which is preliminary data.</text>
</comment>
<name>A0A0V0QD47_PSEPJ</name>
<reference evidence="3 4" key="1">
    <citation type="journal article" date="2015" name="Sci. Rep.">
        <title>Genome of the facultative scuticociliatosis pathogen Pseudocohnilembus persalinus provides insight into its virulence through horizontal gene transfer.</title>
        <authorList>
            <person name="Xiong J."/>
            <person name="Wang G."/>
            <person name="Cheng J."/>
            <person name="Tian M."/>
            <person name="Pan X."/>
            <person name="Warren A."/>
            <person name="Jiang C."/>
            <person name="Yuan D."/>
            <person name="Miao W."/>
        </authorList>
    </citation>
    <scope>NUCLEOTIDE SEQUENCE [LARGE SCALE GENOMIC DNA]</scope>
    <source>
        <strain evidence="3">36N120E</strain>
    </source>
</reference>
<protein>
    <submittedName>
        <fullName evidence="3">Uncharacterized protein</fullName>
    </submittedName>
</protein>
<proteinExistence type="predicted"/>
<evidence type="ECO:0000256" key="2">
    <source>
        <dbReference type="SAM" id="MobiDB-lite"/>
    </source>
</evidence>
<feature type="region of interest" description="Disordered" evidence="2">
    <location>
        <begin position="179"/>
        <end position="206"/>
    </location>
</feature>
<feature type="compositionally biased region" description="Basic residues" evidence="2">
    <location>
        <begin position="187"/>
        <end position="196"/>
    </location>
</feature>
<evidence type="ECO:0000313" key="3">
    <source>
        <dbReference type="EMBL" id="KRX00102.1"/>
    </source>
</evidence>
<feature type="coiled-coil region" evidence="1">
    <location>
        <begin position="457"/>
        <end position="495"/>
    </location>
</feature>
<evidence type="ECO:0000313" key="4">
    <source>
        <dbReference type="Proteomes" id="UP000054937"/>
    </source>
</evidence>
<evidence type="ECO:0000256" key="1">
    <source>
        <dbReference type="SAM" id="Coils"/>
    </source>
</evidence>
<dbReference type="EMBL" id="LDAU01000195">
    <property type="protein sequence ID" value="KRX00102.1"/>
    <property type="molecule type" value="Genomic_DNA"/>
</dbReference>
<keyword evidence="4" id="KW-1185">Reference proteome</keyword>
<feature type="compositionally biased region" description="Low complexity" evidence="2">
    <location>
        <begin position="129"/>
        <end position="149"/>
    </location>
</feature>
<feature type="compositionally biased region" description="Polar residues" evidence="2">
    <location>
        <begin position="150"/>
        <end position="164"/>
    </location>
</feature>
<dbReference type="InParanoid" id="A0A0V0QD47"/>
<feature type="region of interest" description="Disordered" evidence="2">
    <location>
        <begin position="127"/>
        <end position="164"/>
    </location>
</feature>